<comment type="caution">
    <text evidence="1">The sequence shown here is derived from an EMBL/GenBank/DDBJ whole genome shotgun (WGS) entry which is preliminary data.</text>
</comment>
<dbReference type="InterPro" id="IPR053745">
    <property type="entry name" value="Viral_Tail_Comp_sf"/>
</dbReference>
<dbReference type="Pfam" id="PF11367">
    <property type="entry name" value="Tail_completion_gp17"/>
    <property type="match status" value="1"/>
</dbReference>
<protein>
    <submittedName>
        <fullName evidence="1">DUF3168 domain-containing protein</fullName>
    </submittedName>
</protein>
<dbReference type="InterPro" id="IPR021508">
    <property type="entry name" value="Gp17-like"/>
</dbReference>
<organism evidence="1 2">
    <name type="scientific">Peribacillus simplex</name>
    <dbReference type="NCBI Taxonomy" id="1478"/>
    <lineage>
        <taxon>Bacteria</taxon>
        <taxon>Bacillati</taxon>
        <taxon>Bacillota</taxon>
        <taxon>Bacilli</taxon>
        <taxon>Bacillales</taxon>
        <taxon>Bacillaceae</taxon>
        <taxon>Peribacillus</taxon>
    </lineage>
</organism>
<dbReference type="Proteomes" id="UP001178277">
    <property type="component" value="Unassembled WGS sequence"/>
</dbReference>
<evidence type="ECO:0000313" key="1">
    <source>
        <dbReference type="EMBL" id="MDP1419232.1"/>
    </source>
</evidence>
<sequence>MFRRTALLSLQEGIYKRLSTDSAINAKGVKVLDNVPETKPFPYIEIGEDTVNDWSTKLEFGEEVTHTLHIWSQHGGKKEAKEIMNLILQSLSQPLSLDDGFSIEFSKLDFMEVYNDPDKITRHGVIRFRFKISQ</sequence>
<reference evidence="1" key="1">
    <citation type="submission" date="2023-07" db="EMBL/GenBank/DDBJ databases">
        <title>Murine gut Bacillus species.</title>
        <authorList>
            <person name="Gutman E."/>
            <person name="Hashuel R."/>
            <person name="Litvak Y."/>
        </authorList>
    </citation>
    <scope>NUCLEOTIDE SEQUENCE</scope>
    <source>
        <strain evidence="1">RU283</strain>
    </source>
</reference>
<dbReference type="AlphaFoldDB" id="A0AA90P7P0"/>
<proteinExistence type="predicted"/>
<gene>
    <name evidence="1" type="ORF">Q8G35_12505</name>
</gene>
<accession>A0AA90P7P0</accession>
<dbReference type="RefSeq" id="WP_305160516.1">
    <property type="nucleotide sequence ID" value="NZ_JAUUTP010000011.1"/>
</dbReference>
<evidence type="ECO:0000313" key="2">
    <source>
        <dbReference type="Proteomes" id="UP001178277"/>
    </source>
</evidence>
<dbReference type="EMBL" id="JAUUTP010000011">
    <property type="protein sequence ID" value="MDP1419232.1"/>
    <property type="molecule type" value="Genomic_DNA"/>
</dbReference>
<name>A0AA90P7P0_9BACI</name>
<dbReference type="Gene3D" id="3.30.2000.30">
    <property type="match status" value="1"/>
</dbReference>